<feature type="compositionally biased region" description="Low complexity" evidence="1">
    <location>
        <begin position="201"/>
        <end position="216"/>
    </location>
</feature>
<evidence type="ECO:0000256" key="2">
    <source>
        <dbReference type="SAM" id="Phobius"/>
    </source>
</evidence>
<dbReference type="AlphaFoldDB" id="A0A3S4UWQ1"/>
<feature type="domain" description="General stress protein 17M-like" evidence="3">
    <location>
        <begin position="6"/>
        <end position="87"/>
    </location>
</feature>
<keyword evidence="2" id="KW-1133">Transmembrane helix</keyword>
<dbReference type="Pfam" id="PF11181">
    <property type="entry name" value="YflT"/>
    <property type="match status" value="1"/>
</dbReference>
<proteinExistence type="predicted"/>
<dbReference type="Proteomes" id="UP000266895">
    <property type="component" value="Chromosome"/>
</dbReference>
<feature type="transmembrane region" description="Helical" evidence="2">
    <location>
        <begin position="89"/>
        <end position="108"/>
    </location>
</feature>
<evidence type="ECO:0000256" key="1">
    <source>
        <dbReference type="SAM" id="MobiDB-lite"/>
    </source>
</evidence>
<keyword evidence="2" id="KW-0472">Membrane</keyword>
<organism evidence="4 5">
    <name type="scientific">Actinomyces howellii</name>
    <dbReference type="NCBI Taxonomy" id="52771"/>
    <lineage>
        <taxon>Bacteria</taxon>
        <taxon>Bacillati</taxon>
        <taxon>Actinomycetota</taxon>
        <taxon>Actinomycetes</taxon>
        <taxon>Actinomycetales</taxon>
        <taxon>Actinomycetaceae</taxon>
        <taxon>Actinomyces</taxon>
    </lineage>
</organism>
<feature type="transmembrane region" description="Helical" evidence="2">
    <location>
        <begin position="55"/>
        <end position="77"/>
    </location>
</feature>
<feature type="compositionally biased region" description="Basic and acidic residues" evidence="1">
    <location>
        <begin position="217"/>
        <end position="226"/>
    </location>
</feature>
<evidence type="ECO:0000313" key="4">
    <source>
        <dbReference type="EMBL" id="VEG27195.1"/>
    </source>
</evidence>
<gene>
    <name evidence="4" type="ORF">NCTC11636_00916</name>
</gene>
<sequence>MPRGTEVASFATYPEAQAAVDALSDDGFPVQHLAIIGTDLRQVEHITGRRSWGRAIASGAGSGLWIGIFFAAMMMFLRPSNSTGVTAGAAVFMGVVWGIFFQVVSYGLTRGKRDFTSFSQVVASRYSILASAHAQEAAQALVDVPGNLTRGGEVARRAQERRAARAEARGDGPTAFGSRPDEKPRFGVRLAQGEDPSRYTADGPDAPGADEAGAQDPGREEAEDKAAGTPGATGGSQGPSTAAGE</sequence>
<feature type="compositionally biased region" description="Basic and acidic residues" evidence="1">
    <location>
        <begin position="153"/>
        <end position="170"/>
    </location>
</feature>
<dbReference type="InterPro" id="IPR025889">
    <property type="entry name" value="GSP17M-like_dom"/>
</dbReference>
<keyword evidence="5" id="KW-1185">Reference proteome</keyword>
<dbReference type="KEGG" id="ahw:NCTC11636_00916"/>
<protein>
    <recommendedName>
        <fullName evidence="3">General stress protein 17M-like domain-containing protein</fullName>
    </recommendedName>
</protein>
<dbReference type="EMBL" id="LR134350">
    <property type="protein sequence ID" value="VEG27195.1"/>
    <property type="molecule type" value="Genomic_DNA"/>
</dbReference>
<name>A0A3S4UWQ1_9ACTO</name>
<evidence type="ECO:0000313" key="5">
    <source>
        <dbReference type="Proteomes" id="UP000266895"/>
    </source>
</evidence>
<accession>A0A3S4UWQ1</accession>
<reference evidence="4 5" key="1">
    <citation type="submission" date="2018-12" db="EMBL/GenBank/DDBJ databases">
        <authorList>
            <consortium name="Pathogen Informatics"/>
        </authorList>
    </citation>
    <scope>NUCLEOTIDE SEQUENCE [LARGE SCALE GENOMIC DNA]</scope>
    <source>
        <strain evidence="4 5">NCTC11636</strain>
    </source>
</reference>
<feature type="region of interest" description="Disordered" evidence="1">
    <location>
        <begin position="152"/>
        <end position="245"/>
    </location>
</feature>
<keyword evidence="2" id="KW-0812">Transmembrane</keyword>
<evidence type="ECO:0000259" key="3">
    <source>
        <dbReference type="Pfam" id="PF11181"/>
    </source>
</evidence>